<gene>
    <name evidence="2" type="ORF">CJ030_MR0G006574</name>
    <name evidence="3" type="ORF">CJ030_MR8G026869</name>
</gene>
<comment type="caution">
    <text evidence="2">The sequence shown here is derived from an EMBL/GenBank/DDBJ whole genome shotgun (WGS) entry which is preliminary data.</text>
</comment>
<sequence length="138" mass="14621">MKGRLGSLKALSRDDCDRGFSTQQSIRVVQSCSNVEIVPLVLPTVCGPDATRGNSSPMGSRLEAGGTFMASSAEDKLMPSRVQLEEIGAPMIDSCSIALALQSLDKITGVPKSERHGRGTLRAEDMRSGLLVEGQDDA</sequence>
<evidence type="ECO:0000313" key="3">
    <source>
        <dbReference type="EMBL" id="KAB1203275.1"/>
    </source>
</evidence>
<evidence type="ECO:0000256" key="1">
    <source>
        <dbReference type="SAM" id="MobiDB-lite"/>
    </source>
</evidence>
<feature type="region of interest" description="Disordered" evidence="1">
    <location>
        <begin position="110"/>
        <end position="138"/>
    </location>
</feature>
<evidence type="ECO:0000313" key="4">
    <source>
        <dbReference type="Proteomes" id="UP000516437"/>
    </source>
</evidence>
<dbReference type="Proteomes" id="UP000516437">
    <property type="component" value="Chromosome 8"/>
</dbReference>
<reference evidence="2 4" key="2">
    <citation type="journal article" date="2019" name="Plant Biotechnol. J.">
        <title>The red bayberry genome and genetic basis of sex determination.</title>
        <authorList>
            <person name="Jia H.M."/>
            <person name="Jia H.J."/>
            <person name="Cai Q.L."/>
            <person name="Wang Y."/>
            <person name="Zhao H.B."/>
            <person name="Yang W.F."/>
            <person name="Wang G.Y."/>
            <person name="Li Y.H."/>
            <person name="Zhan D.L."/>
            <person name="Shen Y.T."/>
            <person name="Niu Q.F."/>
            <person name="Chang L."/>
            <person name="Qiu J."/>
            <person name="Zhao L."/>
            <person name="Xie H.B."/>
            <person name="Fu W.Y."/>
            <person name="Jin J."/>
            <person name="Li X.W."/>
            <person name="Jiao Y."/>
            <person name="Zhou C.C."/>
            <person name="Tu T."/>
            <person name="Chai C.Y."/>
            <person name="Gao J.L."/>
            <person name="Fan L.J."/>
            <person name="van de Weg E."/>
            <person name="Wang J.Y."/>
            <person name="Gao Z.S."/>
        </authorList>
    </citation>
    <scope>NUCLEOTIDE SEQUENCE [LARGE SCALE GENOMIC DNA]</scope>
    <source>
        <tissue evidence="2">Leaves</tissue>
    </source>
</reference>
<keyword evidence="4" id="KW-1185">Reference proteome</keyword>
<name>A0A6A1ULL6_9ROSI</name>
<dbReference type="AlphaFoldDB" id="A0A6A1ULL6"/>
<proteinExistence type="predicted"/>
<protein>
    <submittedName>
        <fullName evidence="2">Uncharacterized protein</fullName>
    </submittedName>
</protein>
<reference evidence="2" key="1">
    <citation type="submission" date="2018-07" db="EMBL/GenBank/DDBJ databases">
        <authorList>
            <person name="Gao Z.-S."/>
            <person name="Jia H.-M."/>
            <person name="Jia H.-J."/>
            <person name="Cai Q.-L."/>
            <person name="Wang Y."/>
            <person name="Zhao H.-B."/>
        </authorList>
    </citation>
    <scope>NUCLEOTIDE SEQUENCE</scope>
    <source>
        <tissue evidence="2">Leaves</tissue>
    </source>
</reference>
<dbReference type="EMBL" id="RXIC02000134">
    <property type="protein sequence ID" value="KAB1200697.1"/>
    <property type="molecule type" value="Genomic_DNA"/>
</dbReference>
<feature type="compositionally biased region" description="Basic and acidic residues" evidence="1">
    <location>
        <begin position="112"/>
        <end position="127"/>
    </location>
</feature>
<organism evidence="2 4">
    <name type="scientific">Morella rubra</name>
    <name type="common">Chinese bayberry</name>
    <dbReference type="NCBI Taxonomy" id="262757"/>
    <lineage>
        <taxon>Eukaryota</taxon>
        <taxon>Viridiplantae</taxon>
        <taxon>Streptophyta</taxon>
        <taxon>Embryophyta</taxon>
        <taxon>Tracheophyta</taxon>
        <taxon>Spermatophyta</taxon>
        <taxon>Magnoliopsida</taxon>
        <taxon>eudicotyledons</taxon>
        <taxon>Gunneridae</taxon>
        <taxon>Pentapetalae</taxon>
        <taxon>rosids</taxon>
        <taxon>fabids</taxon>
        <taxon>Fagales</taxon>
        <taxon>Myricaceae</taxon>
        <taxon>Morella</taxon>
    </lineage>
</organism>
<accession>A0A6A1ULL6</accession>
<reference evidence="2" key="3">
    <citation type="submission" date="2019-09" db="EMBL/GenBank/DDBJ databases">
        <authorList>
            <person name="Gao Z."/>
        </authorList>
    </citation>
    <scope>NUCLEOTIDE SEQUENCE</scope>
    <source>
        <tissue evidence="2">Leaves</tissue>
    </source>
</reference>
<evidence type="ECO:0000313" key="2">
    <source>
        <dbReference type="EMBL" id="KAB1200697.1"/>
    </source>
</evidence>
<dbReference type="EMBL" id="RXIC02000026">
    <property type="protein sequence ID" value="KAB1203275.1"/>
    <property type="molecule type" value="Genomic_DNA"/>
</dbReference>